<dbReference type="EMBL" id="JABTTE010000003">
    <property type="protein sequence ID" value="NSL50833.1"/>
    <property type="molecule type" value="Genomic_DNA"/>
</dbReference>
<evidence type="ECO:0000313" key="6">
    <source>
        <dbReference type="Proteomes" id="UP000625804"/>
    </source>
</evidence>
<dbReference type="GO" id="GO:0005524">
    <property type="term" value="F:ATP binding"/>
    <property type="evidence" value="ECO:0007669"/>
    <property type="project" value="UniProtKB-KW"/>
</dbReference>
<evidence type="ECO:0000259" key="4">
    <source>
        <dbReference type="SMART" id="SM00797"/>
    </source>
</evidence>
<keyword evidence="2" id="KW-0378">Hydrolase</keyword>
<dbReference type="Pfam" id="PF02626">
    <property type="entry name" value="CT_A_B"/>
    <property type="match status" value="1"/>
</dbReference>
<dbReference type="PANTHER" id="PTHR43309:SF5">
    <property type="entry name" value="5-OXOPROLINASE SUBUNIT C"/>
    <property type="match status" value="1"/>
</dbReference>
<dbReference type="InterPro" id="IPR052708">
    <property type="entry name" value="PxpC"/>
</dbReference>
<accession>A0A8J8GFH5</accession>
<organism evidence="5 6">
    <name type="scientific">Calidifontibacillus erzurumensis</name>
    <dbReference type="NCBI Taxonomy" id="2741433"/>
    <lineage>
        <taxon>Bacteria</taxon>
        <taxon>Bacillati</taxon>
        <taxon>Bacillota</taxon>
        <taxon>Bacilli</taxon>
        <taxon>Bacillales</taxon>
        <taxon>Bacillaceae</taxon>
        <taxon>Calidifontibacillus/Schinkia group</taxon>
        <taxon>Calidifontibacillus</taxon>
    </lineage>
</organism>
<keyword evidence="6" id="KW-1185">Reference proteome</keyword>
<dbReference type="SUPFAM" id="SSF50891">
    <property type="entry name" value="Cyclophilin-like"/>
    <property type="match status" value="1"/>
</dbReference>
<dbReference type="InterPro" id="IPR003778">
    <property type="entry name" value="CT_A_B"/>
</dbReference>
<protein>
    <submittedName>
        <fullName evidence="5">Biotin-dependent carboxyltransferase family protein</fullName>
    </submittedName>
</protein>
<sequence length="336" mass="37232">MISVIKPGLLTTIQDLGRSGYQKFGVVASGVMDPLAHRIANLLVGNDENAATMEITLLGPTLLFHKDALIAICGADLSPTINGKPIRLWRTVFVKSGSMLKFGRAVKGCRAYLSVAGGFLVPTVMNSKSTYLRSKIGGFFGRAFQAGDKIPFGSPSKRSQKMITFLMERITDDFIENKWTISLDLISYQNNSKKIRILRGRHCDLFTEESKEIFFKECFEVTPQSDRMGYRLNGPKLVLSNYTEIISEAVTFGTIQVPADGNPIILMADRQTTGGYPIIGQVITVDLPLLAQAKPGDCLHFEEISLEEAHVLYLNRERKVRIMKQGIAFKFNEGGD</sequence>
<dbReference type="Gene3D" id="2.40.100.10">
    <property type="entry name" value="Cyclophilin-like"/>
    <property type="match status" value="1"/>
</dbReference>
<dbReference type="SMART" id="SM00797">
    <property type="entry name" value="AHS2"/>
    <property type="match status" value="1"/>
</dbReference>
<reference evidence="5" key="1">
    <citation type="submission" date="2020-06" db="EMBL/GenBank/DDBJ databases">
        <title>A novel thermopfilic bacterium from Erzurum, Turkey.</title>
        <authorList>
            <person name="Adiguzel A."/>
            <person name="Ay H."/>
            <person name="Baltaci M.O."/>
        </authorList>
    </citation>
    <scope>NUCLEOTIDE SEQUENCE</scope>
    <source>
        <strain evidence="5">P2</strain>
    </source>
</reference>
<dbReference type="NCBIfam" id="TIGR00724">
    <property type="entry name" value="urea_amlyse_rel"/>
    <property type="match status" value="1"/>
</dbReference>
<dbReference type="RefSeq" id="WP_173730040.1">
    <property type="nucleotide sequence ID" value="NZ_JABTTE010000003.1"/>
</dbReference>
<dbReference type="AlphaFoldDB" id="A0A8J8GFH5"/>
<keyword evidence="1" id="KW-0547">Nucleotide-binding</keyword>
<dbReference type="PANTHER" id="PTHR43309">
    <property type="entry name" value="5-OXOPROLINASE SUBUNIT C"/>
    <property type="match status" value="1"/>
</dbReference>
<proteinExistence type="predicted"/>
<keyword evidence="3" id="KW-0067">ATP-binding</keyword>
<feature type="domain" description="Carboxyltransferase" evidence="4">
    <location>
        <begin position="23"/>
        <end position="319"/>
    </location>
</feature>
<gene>
    <name evidence="5" type="ORF">HR057_03520</name>
</gene>
<evidence type="ECO:0000256" key="3">
    <source>
        <dbReference type="ARBA" id="ARBA00022840"/>
    </source>
</evidence>
<dbReference type="InterPro" id="IPR029000">
    <property type="entry name" value="Cyclophilin-like_dom_sf"/>
</dbReference>
<dbReference type="GO" id="GO:0016787">
    <property type="term" value="F:hydrolase activity"/>
    <property type="evidence" value="ECO:0007669"/>
    <property type="project" value="UniProtKB-KW"/>
</dbReference>
<dbReference type="Proteomes" id="UP000625804">
    <property type="component" value="Unassembled WGS sequence"/>
</dbReference>
<comment type="caution">
    <text evidence="5">The sequence shown here is derived from an EMBL/GenBank/DDBJ whole genome shotgun (WGS) entry which is preliminary data.</text>
</comment>
<name>A0A8J8GFH5_9BACI</name>
<evidence type="ECO:0000256" key="1">
    <source>
        <dbReference type="ARBA" id="ARBA00022741"/>
    </source>
</evidence>
<evidence type="ECO:0000256" key="2">
    <source>
        <dbReference type="ARBA" id="ARBA00022801"/>
    </source>
</evidence>
<evidence type="ECO:0000313" key="5">
    <source>
        <dbReference type="EMBL" id="NSL50833.1"/>
    </source>
</evidence>